<sequence>MNEQQLRPAYLAGIGISAYALWYFATAGSSLPAVAFGVVLAVFVVRLRQLTADS</sequence>
<keyword evidence="1" id="KW-0472">Membrane</keyword>
<keyword evidence="1" id="KW-0812">Transmembrane</keyword>
<evidence type="ECO:0000256" key="1">
    <source>
        <dbReference type="SAM" id="Phobius"/>
    </source>
</evidence>
<evidence type="ECO:0000313" key="3">
    <source>
        <dbReference type="Proteomes" id="UP000011632"/>
    </source>
</evidence>
<dbReference type="EMBL" id="AOID01000049">
    <property type="protein sequence ID" value="ELY64683.1"/>
    <property type="molecule type" value="Genomic_DNA"/>
</dbReference>
<accession>L9XVN5</accession>
<evidence type="ECO:0000313" key="2">
    <source>
        <dbReference type="EMBL" id="ELY64683.1"/>
    </source>
</evidence>
<comment type="caution">
    <text evidence="2">The sequence shown here is derived from an EMBL/GenBank/DDBJ whole genome shotgun (WGS) entry which is preliminary data.</text>
</comment>
<dbReference type="AlphaFoldDB" id="L9XVN5"/>
<protein>
    <submittedName>
        <fullName evidence="2">Uncharacterized protein</fullName>
    </submittedName>
</protein>
<keyword evidence="3" id="KW-1185">Reference proteome</keyword>
<feature type="transmembrane region" description="Helical" evidence="1">
    <location>
        <begin position="20"/>
        <end position="45"/>
    </location>
</feature>
<organism evidence="2 3">
    <name type="scientific">Natrinema versiforme JCM 10478</name>
    <dbReference type="NCBI Taxonomy" id="1227496"/>
    <lineage>
        <taxon>Archaea</taxon>
        <taxon>Methanobacteriati</taxon>
        <taxon>Methanobacteriota</taxon>
        <taxon>Stenosarchaea group</taxon>
        <taxon>Halobacteria</taxon>
        <taxon>Halobacteriales</taxon>
        <taxon>Natrialbaceae</taxon>
        <taxon>Natrinema</taxon>
    </lineage>
</organism>
<name>L9XVN5_9EURY</name>
<reference evidence="2 3" key="1">
    <citation type="journal article" date="2014" name="PLoS Genet.">
        <title>Phylogenetically driven sequencing of extremely halophilic archaea reveals strategies for static and dynamic osmo-response.</title>
        <authorList>
            <person name="Becker E.A."/>
            <person name="Seitzer P.M."/>
            <person name="Tritt A."/>
            <person name="Larsen D."/>
            <person name="Krusor M."/>
            <person name="Yao A.I."/>
            <person name="Wu D."/>
            <person name="Madern D."/>
            <person name="Eisen J.A."/>
            <person name="Darling A.E."/>
            <person name="Facciotti M.T."/>
        </authorList>
    </citation>
    <scope>NUCLEOTIDE SEQUENCE [LARGE SCALE GENOMIC DNA]</scope>
    <source>
        <strain evidence="2 3">JCM 10478</strain>
    </source>
</reference>
<proteinExistence type="predicted"/>
<dbReference type="Proteomes" id="UP000011632">
    <property type="component" value="Unassembled WGS sequence"/>
</dbReference>
<keyword evidence="1" id="KW-1133">Transmembrane helix</keyword>
<gene>
    <name evidence="2" type="ORF">C489_16490</name>
</gene>